<dbReference type="GO" id="GO:0003723">
    <property type="term" value="F:RNA binding"/>
    <property type="evidence" value="ECO:0007669"/>
    <property type="project" value="InterPro"/>
</dbReference>
<dbReference type="GO" id="GO:1990481">
    <property type="term" value="P:mRNA pseudouridine synthesis"/>
    <property type="evidence" value="ECO:0007669"/>
    <property type="project" value="TreeGrafter"/>
</dbReference>
<dbReference type="PANTHER" id="PTHR13767:SF2">
    <property type="entry name" value="PSEUDOURIDYLATE SYNTHASE TRUB1"/>
    <property type="match status" value="1"/>
</dbReference>
<dbReference type="SUPFAM" id="SSF55120">
    <property type="entry name" value="Pseudouridine synthase"/>
    <property type="match status" value="1"/>
</dbReference>
<keyword evidence="4" id="KW-0413">Isomerase</keyword>
<feature type="domain" description="Pseudouridine synthase II N-terminal" evidence="5">
    <location>
        <begin position="117"/>
        <end position="259"/>
    </location>
</feature>
<dbReference type="InterPro" id="IPR020103">
    <property type="entry name" value="PsdUridine_synth_cat_dom_sf"/>
</dbReference>
<dbReference type="NCBIfam" id="TIGR00431">
    <property type="entry name" value="TruB"/>
    <property type="match status" value="1"/>
</dbReference>
<dbReference type="HAMAP" id="MF_01080">
    <property type="entry name" value="TruB_bact"/>
    <property type="match status" value="1"/>
</dbReference>
<comment type="similarity">
    <text evidence="1">Belongs to the pseudouridine synthase TruB family.</text>
</comment>
<dbReference type="GO" id="GO:0005634">
    <property type="term" value="C:nucleus"/>
    <property type="evidence" value="ECO:0007669"/>
    <property type="project" value="TreeGrafter"/>
</dbReference>
<gene>
    <name evidence="6" type="ORF">CCAE0312_LOCUS3230</name>
</gene>
<dbReference type="InterPro" id="IPR014780">
    <property type="entry name" value="tRNA_psdUridine_synth_TruB"/>
</dbReference>
<evidence type="ECO:0000256" key="3">
    <source>
        <dbReference type="ARBA" id="ARBA00022694"/>
    </source>
</evidence>
<dbReference type="GO" id="GO:0006400">
    <property type="term" value="P:tRNA modification"/>
    <property type="evidence" value="ECO:0007669"/>
    <property type="project" value="TreeGrafter"/>
</dbReference>
<name>A0A7S1XDS5_9RHOD</name>
<dbReference type="CDD" id="cd02573">
    <property type="entry name" value="PseudoU_synth_EcTruB"/>
    <property type="match status" value="1"/>
</dbReference>
<protein>
    <recommendedName>
        <fullName evidence="2">tRNA pseudouridine(55) synthase</fullName>
        <ecNumber evidence="2">5.4.99.25</ecNumber>
    </recommendedName>
</protein>
<sequence length="322" mass="35363">MYQSGSRLTFLLSIGVVRLQRTRRVSVPRGIIPVRGRQSLMESTSKRARIEASGDPSTASTSLGLDGLVVVNKPSGWTSFDVVAKIRGTLERMIRAEGGAQIEAVKRSRRQKNKFLLKVGHGGTLDPAATGVLVVGVGSATKTMHHFLSGSKRYVTVAKFGEVTDTLDGEGQVVDTRDYKGVTREVVERALVELTGDIQQVPPAHSAIRKDGKRSYERARAGEEVVMDPRTVTIHSIVLNRFEPPEIELEVECGGGTYIRSLIRDLAEKVGTVGYMKRLVRTKQGPLVLDGALEEADLSDPEKILLNLKKHEAYFQERSQES</sequence>
<dbReference type="InterPro" id="IPR002501">
    <property type="entry name" value="PsdUridine_synth_N"/>
</dbReference>
<keyword evidence="3" id="KW-0819">tRNA processing</keyword>
<dbReference type="EMBL" id="HBGH01006065">
    <property type="protein sequence ID" value="CAD9231174.1"/>
    <property type="molecule type" value="Transcribed_RNA"/>
</dbReference>
<dbReference type="AlphaFoldDB" id="A0A7S1XDS5"/>
<dbReference type="Gene3D" id="3.30.2350.10">
    <property type="entry name" value="Pseudouridine synthase"/>
    <property type="match status" value="1"/>
</dbReference>
<proteinExistence type="inferred from homology"/>
<reference evidence="6" key="1">
    <citation type="submission" date="2021-01" db="EMBL/GenBank/DDBJ databases">
        <authorList>
            <person name="Corre E."/>
            <person name="Pelletier E."/>
            <person name="Niang G."/>
            <person name="Scheremetjew M."/>
            <person name="Finn R."/>
            <person name="Kale V."/>
            <person name="Holt S."/>
            <person name="Cochrane G."/>
            <person name="Meng A."/>
            <person name="Brown T."/>
            <person name="Cohen L."/>
        </authorList>
    </citation>
    <scope>NUCLEOTIDE SEQUENCE</scope>
    <source>
        <strain evidence="6">SAG 36.94</strain>
    </source>
</reference>
<evidence type="ECO:0000313" key="6">
    <source>
        <dbReference type="EMBL" id="CAD9231174.1"/>
    </source>
</evidence>
<evidence type="ECO:0000256" key="4">
    <source>
        <dbReference type="ARBA" id="ARBA00023235"/>
    </source>
</evidence>
<dbReference type="EC" id="5.4.99.25" evidence="2"/>
<evidence type="ECO:0000259" key="5">
    <source>
        <dbReference type="Pfam" id="PF01509"/>
    </source>
</evidence>
<organism evidence="6">
    <name type="scientific">Compsopogon caeruleus</name>
    <dbReference type="NCBI Taxonomy" id="31354"/>
    <lineage>
        <taxon>Eukaryota</taxon>
        <taxon>Rhodophyta</taxon>
        <taxon>Compsopogonophyceae</taxon>
        <taxon>Compsopogonales</taxon>
        <taxon>Compsopogonaceae</taxon>
        <taxon>Compsopogon</taxon>
    </lineage>
</organism>
<dbReference type="Pfam" id="PF01509">
    <property type="entry name" value="TruB_N"/>
    <property type="match status" value="1"/>
</dbReference>
<accession>A0A7S1XDS5</accession>
<evidence type="ECO:0000256" key="2">
    <source>
        <dbReference type="ARBA" id="ARBA00012787"/>
    </source>
</evidence>
<dbReference type="GO" id="GO:0160148">
    <property type="term" value="F:tRNA pseudouridine(55) synthase activity"/>
    <property type="evidence" value="ECO:0007669"/>
    <property type="project" value="UniProtKB-EC"/>
</dbReference>
<dbReference type="PANTHER" id="PTHR13767">
    <property type="entry name" value="TRNA-PSEUDOURIDINE SYNTHASE"/>
    <property type="match status" value="1"/>
</dbReference>
<evidence type="ECO:0000256" key="1">
    <source>
        <dbReference type="ARBA" id="ARBA00008999"/>
    </source>
</evidence>